<dbReference type="RefSeq" id="WP_367886158.1">
    <property type="nucleotide sequence ID" value="NZ_CP130612.1"/>
</dbReference>
<gene>
    <name evidence="17" type="ORF">Strain138_002615</name>
    <name evidence="18" type="ORF">Strain318_002615</name>
</gene>
<feature type="domain" description="Acyl-CoA dehydrogenase/oxidase N-terminal" evidence="15">
    <location>
        <begin position="44"/>
        <end position="153"/>
    </location>
</feature>
<dbReference type="GO" id="GO:0050660">
    <property type="term" value="F:flavin adenine dinucleotide binding"/>
    <property type="evidence" value="ECO:0007669"/>
    <property type="project" value="InterPro"/>
</dbReference>
<evidence type="ECO:0000259" key="15">
    <source>
        <dbReference type="Pfam" id="PF02771"/>
    </source>
</evidence>
<dbReference type="InterPro" id="IPR037069">
    <property type="entry name" value="AcylCoA_DH/ox_N_sf"/>
</dbReference>
<comment type="catalytic activity">
    <reaction evidence="11">
        <text>octadecanoyl-CoA + oxidized [electron-transfer flavoprotein] + H(+) = (2E)-octadecenoyl-CoA + reduced [electron-transfer flavoprotein]</text>
        <dbReference type="Rhea" id="RHEA:47240"/>
        <dbReference type="Rhea" id="RHEA-COMP:10685"/>
        <dbReference type="Rhea" id="RHEA-COMP:10686"/>
        <dbReference type="ChEBI" id="CHEBI:15378"/>
        <dbReference type="ChEBI" id="CHEBI:57394"/>
        <dbReference type="ChEBI" id="CHEBI:57692"/>
        <dbReference type="ChEBI" id="CHEBI:58307"/>
        <dbReference type="ChEBI" id="CHEBI:71412"/>
    </reaction>
    <physiologicalReaction direction="left-to-right" evidence="11">
        <dbReference type="Rhea" id="RHEA:47241"/>
    </physiologicalReaction>
</comment>
<keyword evidence="19" id="KW-1185">Reference proteome</keyword>
<dbReference type="PANTHER" id="PTHR43884:SF9">
    <property type="entry name" value="COMPLEX I ASSEMBLY FACTOR ACAD9, MITOCHONDRIAL"/>
    <property type="match status" value="1"/>
</dbReference>
<dbReference type="GO" id="GO:0006631">
    <property type="term" value="P:fatty acid metabolic process"/>
    <property type="evidence" value="ECO:0007669"/>
    <property type="project" value="UniProtKB-ARBA"/>
</dbReference>
<keyword evidence="8 12" id="KW-0560">Oxidoreductase</keyword>
<dbReference type="PROSITE" id="PS00072">
    <property type="entry name" value="ACYL_COA_DH_1"/>
    <property type="match status" value="1"/>
</dbReference>
<evidence type="ECO:0000256" key="8">
    <source>
        <dbReference type="ARBA" id="ARBA00023002"/>
    </source>
</evidence>
<comment type="similarity">
    <text evidence="3 12">Belongs to the acyl-CoA dehydrogenase family.</text>
</comment>
<evidence type="ECO:0000256" key="4">
    <source>
        <dbReference type="ARBA" id="ARBA00022553"/>
    </source>
</evidence>
<dbReference type="InterPro" id="IPR009100">
    <property type="entry name" value="AcylCoA_DH/oxidase_NM_dom_sf"/>
</dbReference>
<evidence type="ECO:0000256" key="11">
    <source>
        <dbReference type="ARBA" id="ARBA00049224"/>
    </source>
</evidence>
<dbReference type="GO" id="GO:0003995">
    <property type="term" value="F:acyl-CoA dehydrogenase activity"/>
    <property type="evidence" value="ECO:0007669"/>
    <property type="project" value="InterPro"/>
</dbReference>
<dbReference type="Gene3D" id="1.10.540.10">
    <property type="entry name" value="Acyl-CoA dehydrogenase/oxidase, N-terminal domain"/>
    <property type="match status" value="1"/>
</dbReference>
<evidence type="ECO:0000256" key="10">
    <source>
        <dbReference type="ARBA" id="ARBA00049140"/>
    </source>
</evidence>
<reference evidence="17" key="1">
    <citation type="submission" date="2023-07" db="EMBL/GenBank/DDBJ databases">
        <authorList>
            <person name="Haufschild T."/>
            <person name="Kallscheuer N."/>
            <person name="Hammer J."/>
            <person name="Kohn T."/>
            <person name="Kabuu M."/>
            <person name="Jogler M."/>
            <person name="Wohfarth N."/>
            <person name="Heuer A."/>
            <person name="Rohde M."/>
            <person name="van Teeseling M.C.F."/>
            <person name="Jogler C."/>
        </authorList>
    </citation>
    <scope>NUCLEOTIDE SEQUENCE</scope>
    <source>
        <strain evidence="17">Strain 138</strain>
        <strain evidence="18">Strain 318</strain>
    </source>
</reference>
<evidence type="ECO:0000256" key="9">
    <source>
        <dbReference type="ARBA" id="ARBA00023136"/>
    </source>
</evidence>
<comment type="catalytic activity">
    <reaction evidence="10">
        <text>eicosanoyl-CoA + oxidized [electron-transfer flavoprotein] + H(+) = (2E)-eicosenoyl-CoA + reduced [electron-transfer flavoprotein]</text>
        <dbReference type="Rhea" id="RHEA:47236"/>
        <dbReference type="Rhea" id="RHEA-COMP:10685"/>
        <dbReference type="Rhea" id="RHEA-COMP:10686"/>
        <dbReference type="ChEBI" id="CHEBI:15378"/>
        <dbReference type="ChEBI" id="CHEBI:57380"/>
        <dbReference type="ChEBI" id="CHEBI:57692"/>
        <dbReference type="ChEBI" id="CHEBI:58307"/>
        <dbReference type="ChEBI" id="CHEBI:74691"/>
    </reaction>
    <physiologicalReaction direction="left-to-right" evidence="10">
        <dbReference type="Rhea" id="RHEA:47237"/>
    </physiologicalReaction>
</comment>
<comment type="subcellular location">
    <subcellularLocation>
        <location evidence="2">Membrane</location>
        <topology evidence="2">Peripheral membrane protein</topology>
    </subcellularLocation>
</comment>
<evidence type="ECO:0000256" key="1">
    <source>
        <dbReference type="ARBA" id="ARBA00001974"/>
    </source>
</evidence>
<accession>A0AA49K2C9</accession>
<keyword evidence="4" id="KW-0597">Phosphoprotein</keyword>
<dbReference type="AlphaFoldDB" id="A0AA49JWS2"/>
<keyword evidence="7" id="KW-0809">Transit peptide</keyword>
<dbReference type="PANTHER" id="PTHR43884">
    <property type="entry name" value="ACYL-COA DEHYDROGENASE"/>
    <property type="match status" value="1"/>
</dbReference>
<dbReference type="GO" id="GO:0016020">
    <property type="term" value="C:membrane"/>
    <property type="evidence" value="ECO:0007669"/>
    <property type="project" value="UniProtKB-SubCell"/>
</dbReference>
<dbReference type="Pfam" id="PF02771">
    <property type="entry name" value="Acyl-CoA_dh_N"/>
    <property type="match status" value="1"/>
</dbReference>
<proteinExistence type="inferred from homology"/>
<dbReference type="InterPro" id="IPR049448">
    <property type="entry name" value="ACAD9/ACADV-like_C"/>
</dbReference>
<dbReference type="Pfam" id="PF00441">
    <property type="entry name" value="Acyl-CoA_dh_1"/>
    <property type="match status" value="1"/>
</dbReference>
<sequence>MSTSKAPHLADPDKNPSFTRGVFQGEILEDLVFPFPEPSAEEKETLAQILDSFRGWAAETVDSAKMDHDGKFTPEVRQGMAELGLMGLNIPEEYGGFGASTMVFSRVFGEIGATDAALAVYFGAHQSIGIKGIILFGTEDQKQRWLPRCASGELIGAFCLTEPGSGSDAQAMLSTAVPSADGKSYTLNGTKIWISNAGYAGVMTVFAKVPVVVDGKEKQRVTAFIVDAKAPGVSLGKIEEKMGIKASDTRTVTFENVTVPAEDRLGDVGSGFKIALEILNSGRLGLAAGSSRGTREMLKMAIEYVKQREQFGRPIGNFEMIQRKVAIAAADCYAADAGWMLCAGMVDRGGVDFSLETAACKVYASELAWRSASDAMQMAGGIGYSKEYRYEQAVRDSRINMIFEGTNEILRALIALMGLQQPGEELKQVGKAFKNPLKNIGAISSYVTGRAKRTITKNKFTKVHEALADEADLVETAIHDLALAVEKALIEHGKDIIERQMLQERMANAAIDIYLGTAVLSRATTAIKKHGEAGAKDDLDAAKIFIAMAMRRARRAIRAIEKNQDDRLRALAKRAYDTGDLTVPTPTDT</sequence>
<dbReference type="SUPFAM" id="SSF56645">
    <property type="entry name" value="Acyl-CoA dehydrogenase NM domain-like"/>
    <property type="match status" value="1"/>
</dbReference>
<evidence type="ECO:0000259" key="13">
    <source>
        <dbReference type="Pfam" id="PF00441"/>
    </source>
</evidence>
<keyword evidence="9" id="KW-0472">Membrane</keyword>
<keyword evidence="5 12" id="KW-0285">Flavoprotein</keyword>
<dbReference type="FunFam" id="2.40.110.10:FF:000006">
    <property type="entry name" value="very long-chain specific acyl-CoA dehydrogenase, mitochondrial"/>
    <property type="match status" value="1"/>
</dbReference>
<organism evidence="17">
    <name type="scientific">Pseudogemmatithrix spongiicola</name>
    <dbReference type="NCBI Taxonomy" id="3062599"/>
    <lineage>
        <taxon>Bacteria</taxon>
        <taxon>Pseudomonadati</taxon>
        <taxon>Gemmatimonadota</taxon>
        <taxon>Gemmatimonadia</taxon>
        <taxon>Gemmatimonadales</taxon>
        <taxon>Gemmatimonadaceae</taxon>
        <taxon>Pseudogemmatithrix</taxon>
    </lineage>
</organism>
<dbReference type="Proteomes" id="UP001229955">
    <property type="component" value="Chromosome"/>
</dbReference>
<evidence type="ECO:0000256" key="12">
    <source>
        <dbReference type="RuleBase" id="RU362125"/>
    </source>
</evidence>
<dbReference type="Pfam" id="PF02770">
    <property type="entry name" value="Acyl-CoA_dh_M"/>
    <property type="match status" value="1"/>
</dbReference>
<dbReference type="InterPro" id="IPR013786">
    <property type="entry name" value="AcylCoA_DH/ox_N"/>
</dbReference>
<dbReference type="InterPro" id="IPR046373">
    <property type="entry name" value="Acyl-CoA_Oxase/DH_mid-dom_sf"/>
</dbReference>
<dbReference type="InterPro" id="IPR006089">
    <property type="entry name" value="Acyl-CoA_DH_CS"/>
</dbReference>
<dbReference type="EMBL" id="CP130613">
    <property type="protein sequence ID" value="WKW16205.1"/>
    <property type="molecule type" value="Genomic_DNA"/>
</dbReference>
<evidence type="ECO:0000256" key="2">
    <source>
        <dbReference type="ARBA" id="ARBA00004170"/>
    </source>
</evidence>
<dbReference type="Gene3D" id="2.40.110.10">
    <property type="entry name" value="Butyryl-CoA Dehydrogenase, subunit A, domain 2"/>
    <property type="match status" value="1"/>
</dbReference>
<keyword evidence="6 12" id="KW-0274">FAD</keyword>
<accession>A0AA49JWS2</accession>
<feature type="domain" description="ACAD9/ACADV-like C-terminal" evidence="16">
    <location>
        <begin position="466"/>
        <end position="572"/>
    </location>
</feature>
<evidence type="ECO:0000313" key="19">
    <source>
        <dbReference type="Proteomes" id="UP001229955"/>
    </source>
</evidence>
<dbReference type="InterPro" id="IPR009075">
    <property type="entry name" value="AcylCo_DH/oxidase_C"/>
</dbReference>
<comment type="cofactor">
    <cofactor evidence="1 12">
        <name>FAD</name>
        <dbReference type="ChEBI" id="CHEBI:57692"/>
    </cofactor>
</comment>
<feature type="domain" description="Acyl-CoA dehydrogenase/oxidase C-terminal" evidence="13">
    <location>
        <begin position="269"/>
        <end position="415"/>
    </location>
</feature>
<dbReference type="InterPro" id="IPR006091">
    <property type="entry name" value="Acyl-CoA_Oxase/DH_mid-dom"/>
</dbReference>
<evidence type="ECO:0000313" key="17">
    <source>
        <dbReference type="EMBL" id="WKW13298.1"/>
    </source>
</evidence>
<dbReference type="Pfam" id="PF21343">
    <property type="entry name" value="ACAD9-ACADV_C"/>
    <property type="match status" value="1"/>
</dbReference>
<feature type="domain" description="Acyl-CoA oxidase/dehydrogenase middle" evidence="14">
    <location>
        <begin position="157"/>
        <end position="257"/>
    </location>
</feature>
<evidence type="ECO:0000256" key="7">
    <source>
        <dbReference type="ARBA" id="ARBA00022946"/>
    </source>
</evidence>
<protein>
    <submittedName>
        <fullName evidence="17">Acyl-CoA dehydrogenase family protein</fullName>
    </submittedName>
</protein>
<evidence type="ECO:0000259" key="14">
    <source>
        <dbReference type="Pfam" id="PF02770"/>
    </source>
</evidence>
<dbReference type="EMBL" id="CP130612">
    <property type="protein sequence ID" value="WKW13298.1"/>
    <property type="molecule type" value="Genomic_DNA"/>
</dbReference>
<evidence type="ECO:0000313" key="18">
    <source>
        <dbReference type="EMBL" id="WKW16205.1"/>
    </source>
</evidence>
<evidence type="ECO:0000256" key="5">
    <source>
        <dbReference type="ARBA" id="ARBA00022630"/>
    </source>
</evidence>
<dbReference type="KEGG" id="pspc:Strain318_002615"/>
<dbReference type="InterPro" id="IPR036250">
    <property type="entry name" value="AcylCo_DH-like_C"/>
</dbReference>
<dbReference type="Gene3D" id="1.20.140.10">
    <property type="entry name" value="Butyryl-CoA Dehydrogenase, subunit A, domain 3"/>
    <property type="match status" value="2"/>
</dbReference>
<dbReference type="SUPFAM" id="SSF47203">
    <property type="entry name" value="Acyl-CoA dehydrogenase C-terminal domain-like"/>
    <property type="match status" value="1"/>
</dbReference>
<dbReference type="FunFam" id="1.10.540.10:FF:000001">
    <property type="entry name" value="Very long-chain-specific acyl-CoA dehydrogenase, mitochondrial"/>
    <property type="match status" value="1"/>
</dbReference>
<name>A0AA49JWS2_9BACT</name>
<evidence type="ECO:0000259" key="16">
    <source>
        <dbReference type="Pfam" id="PF21343"/>
    </source>
</evidence>
<evidence type="ECO:0000256" key="3">
    <source>
        <dbReference type="ARBA" id="ARBA00009347"/>
    </source>
</evidence>
<evidence type="ECO:0000256" key="6">
    <source>
        <dbReference type="ARBA" id="ARBA00022827"/>
    </source>
</evidence>